<evidence type="ECO:0000256" key="1">
    <source>
        <dbReference type="ARBA" id="ARBA00004651"/>
    </source>
</evidence>
<keyword evidence="6 8" id="KW-1133">Transmembrane helix</keyword>
<dbReference type="RefSeq" id="WP_117944431.1">
    <property type="nucleotide sequence ID" value="NZ_JBBNIN010000006.1"/>
</dbReference>
<evidence type="ECO:0000313" key="10">
    <source>
        <dbReference type="Proteomes" id="UP001482154"/>
    </source>
</evidence>
<evidence type="ECO:0000256" key="5">
    <source>
        <dbReference type="ARBA" id="ARBA00022692"/>
    </source>
</evidence>
<organism evidence="9 10">
    <name type="scientific">Anaerostipes amylophilus</name>
    <dbReference type="NCBI Taxonomy" id="2981779"/>
    <lineage>
        <taxon>Bacteria</taxon>
        <taxon>Bacillati</taxon>
        <taxon>Bacillota</taxon>
        <taxon>Clostridia</taxon>
        <taxon>Lachnospirales</taxon>
        <taxon>Lachnospiraceae</taxon>
        <taxon>Anaerostipes</taxon>
    </lineage>
</organism>
<evidence type="ECO:0000256" key="8">
    <source>
        <dbReference type="SAM" id="Phobius"/>
    </source>
</evidence>
<keyword evidence="4" id="KW-1003">Cell membrane</keyword>
<dbReference type="Pfam" id="PF01594">
    <property type="entry name" value="AI-2E_transport"/>
    <property type="match status" value="1"/>
</dbReference>
<protein>
    <submittedName>
        <fullName evidence="9">AI-2E family transporter</fullName>
    </submittedName>
</protein>
<feature type="transmembrane region" description="Helical" evidence="8">
    <location>
        <begin position="295"/>
        <end position="314"/>
    </location>
</feature>
<feature type="transmembrane region" description="Helical" evidence="8">
    <location>
        <begin position="37"/>
        <end position="55"/>
    </location>
</feature>
<comment type="subcellular location">
    <subcellularLocation>
        <location evidence="1">Cell membrane</location>
        <topology evidence="1">Multi-pass membrane protein</topology>
    </subcellularLocation>
</comment>
<keyword evidence="3" id="KW-0813">Transport</keyword>
<comment type="caution">
    <text evidence="9">The sequence shown here is derived from an EMBL/GenBank/DDBJ whole genome shotgun (WGS) entry which is preliminary data.</text>
</comment>
<comment type="similarity">
    <text evidence="2">Belongs to the autoinducer-2 exporter (AI-2E) (TC 2.A.86) family.</text>
</comment>
<keyword evidence="7 8" id="KW-0472">Membrane</keyword>
<dbReference type="Proteomes" id="UP001482154">
    <property type="component" value="Unassembled WGS sequence"/>
</dbReference>
<proteinExistence type="inferred from homology"/>
<evidence type="ECO:0000256" key="7">
    <source>
        <dbReference type="ARBA" id="ARBA00023136"/>
    </source>
</evidence>
<reference evidence="9 10" key="1">
    <citation type="submission" date="2024-04" db="EMBL/GenBank/DDBJ databases">
        <title>Human intestinal bacterial collection.</title>
        <authorList>
            <person name="Pauvert C."/>
            <person name="Hitch T.C.A."/>
            <person name="Clavel T."/>
        </authorList>
    </citation>
    <scope>NUCLEOTIDE SEQUENCE [LARGE SCALE GENOMIC DNA]</scope>
    <source>
        <strain evidence="9 10">CLA-AA-H249</strain>
    </source>
</reference>
<evidence type="ECO:0000256" key="2">
    <source>
        <dbReference type="ARBA" id="ARBA00009773"/>
    </source>
</evidence>
<dbReference type="PANTHER" id="PTHR21716:SF53">
    <property type="entry name" value="PERMEASE PERM-RELATED"/>
    <property type="match status" value="1"/>
</dbReference>
<dbReference type="PANTHER" id="PTHR21716">
    <property type="entry name" value="TRANSMEMBRANE PROTEIN"/>
    <property type="match status" value="1"/>
</dbReference>
<dbReference type="InterPro" id="IPR002549">
    <property type="entry name" value="AI-2E-like"/>
</dbReference>
<evidence type="ECO:0000313" key="9">
    <source>
        <dbReference type="EMBL" id="MEQ2710666.1"/>
    </source>
</evidence>
<feature type="transmembrane region" description="Helical" evidence="8">
    <location>
        <begin position="169"/>
        <end position="192"/>
    </location>
</feature>
<feature type="transmembrane region" description="Helical" evidence="8">
    <location>
        <begin position="326"/>
        <end position="359"/>
    </location>
</feature>
<feature type="transmembrane region" description="Helical" evidence="8">
    <location>
        <begin position="231"/>
        <end position="253"/>
    </location>
</feature>
<accession>A0ABV1ITX3</accession>
<keyword evidence="5 8" id="KW-0812">Transmembrane</keyword>
<evidence type="ECO:0000256" key="6">
    <source>
        <dbReference type="ARBA" id="ARBA00022989"/>
    </source>
</evidence>
<dbReference type="EMBL" id="JBBNIN010000006">
    <property type="protein sequence ID" value="MEQ2710666.1"/>
    <property type="molecule type" value="Genomic_DNA"/>
</dbReference>
<sequence length="375" mass="41401">MKFFKENDKTPFILVAFGITLYLILSNLKIVFSGISYASSVAFPFILGSCLAFIINVPMRFFENRVFHKVRKGKRALSLIAALLSIVGVIILVSRLIIPELVETIFKLSNNIPGYVKEIQDFLEHYSINKPMVHKYVNQITFDWDKISGGLISFLQDSATNMLNSTVSVISNAVQVVVSFVLGFVFALNALLQKERLSVQVRKVLVAFLPEKTAKYIVRVGRLSNNTFSSFLSGQCLEAVILGSLIFASMTLLRLPYAVLIAVFIATMSLIPIIGGFIGCCVGVLLILMVNWKQAIIFIIMFVVVQQFEGNVIYPHVVGNSVGLPAMWVLAAVTIGGNIAGIAGMLFSIPFCSVVYQLFAEVVNKQIKKKNVDIP</sequence>
<feature type="transmembrane region" description="Helical" evidence="8">
    <location>
        <begin position="76"/>
        <end position="98"/>
    </location>
</feature>
<gene>
    <name evidence="9" type="ORF">AAAU51_05700</name>
</gene>
<keyword evidence="10" id="KW-1185">Reference proteome</keyword>
<evidence type="ECO:0000256" key="4">
    <source>
        <dbReference type="ARBA" id="ARBA00022475"/>
    </source>
</evidence>
<feature type="transmembrane region" description="Helical" evidence="8">
    <location>
        <begin position="259"/>
        <end position="288"/>
    </location>
</feature>
<evidence type="ECO:0000256" key="3">
    <source>
        <dbReference type="ARBA" id="ARBA00022448"/>
    </source>
</evidence>
<name>A0ABV1ITX3_9FIRM</name>
<feature type="transmembrane region" description="Helical" evidence="8">
    <location>
        <begin position="12"/>
        <end position="31"/>
    </location>
</feature>